<evidence type="ECO:0000313" key="2">
    <source>
        <dbReference type="EMBL" id="ARN81187.1"/>
    </source>
</evidence>
<evidence type="ECO:0000256" key="1">
    <source>
        <dbReference type="SAM" id="MobiDB-lite"/>
    </source>
</evidence>
<dbReference type="KEGG" id="mbry:B1812_08940"/>
<evidence type="ECO:0000313" key="3">
    <source>
        <dbReference type="Proteomes" id="UP000193978"/>
    </source>
</evidence>
<dbReference type="EMBL" id="CP019948">
    <property type="protein sequence ID" value="ARN81187.1"/>
    <property type="molecule type" value="Genomic_DNA"/>
</dbReference>
<keyword evidence="3" id="KW-1185">Reference proteome</keyword>
<sequence length="181" mass="19880">MVRERSHALRRCLERVDEARERLERTGDNETAVVARNLLSAVMDLHGLALVRALILAQSGAAGDDLAQRFVEDDYVAAVLLLHGLHPEDPETRLQKKLFSMRPHWGVRGFRVELLAVERGAAKAKVHWDDAAGETERSGILREIESVLTDAAPDLDLISLEEADAGSTDARSPASTVMAQP</sequence>
<dbReference type="OrthoDB" id="9795104at2"/>
<protein>
    <recommendedName>
        <fullName evidence="4">Nitrogen fixation protein NifU</fullName>
    </recommendedName>
</protein>
<dbReference type="RefSeq" id="WP_085771275.1">
    <property type="nucleotide sequence ID" value="NZ_AP027149.1"/>
</dbReference>
<reference evidence="2 3" key="1">
    <citation type="submission" date="2017-02" db="EMBL/GenBank/DDBJ databases">
        <authorList>
            <person name="Peterson S.W."/>
        </authorList>
    </citation>
    <scope>NUCLEOTIDE SEQUENCE [LARGE SCALE GENOMIC DNA]</scope>
    <source>
        <strain evidence="2 3">S285</strain>
    </source>
</reference>
<dbReference type="AlphaFoldDB" id="A0A1W6MUE5"/>
<organism evidence="2 3">
    <name type="scientific">Methylocystis bryophila</name>
    <dbReference type="NCBI Taxonomy" id="655015"/>
    <lineage>
        <taxon>Bacteria</taxon>
        <taxon>Pseudomonadati</taxon>
        <taxon>Pseudomonadota</taxon>
        <taxon>Alphaproteobacteria</taxon>
        <taxon>Hyphomicrobiales</taxon>
        <taxon>Methylocystaceae</taxon>
        <taxon>Methylocystis</taxon>
    </lineage>
</organism>
<accession>A0A1W6MUE5</accession>
<name>A0A1W6MUE5_9HYPH</name>
<feature type="compositionally biased region" description="Polar residues" evidence="1">
    <location>
        <begin position="169"/>
        <end position="181"/>
    </location>
</feature>
<dbReference type="Proteomes" id="UP000193978">
    <property type="component" value="Chromosome"/>
</dbReference>
<evidence type="ECO:0008006" key="4">
    <source>
        <dbReference type="Google" id="ProtNLM"/>
    </source>
</evidence>
<feature type="region of interest" description="Disordered" evidence="1">
    <location>
        <begin position="162"/>
        <end position="181"/>
    </location>
</feature>
<proteinExistence type="predicted"/>
<dbReference type="STRING" id="655015.B1812_08940"/>
<gene>
    <name evidence="2" type="ORF">B1812_08940</name>
</gene>